<dbReference type="OrthoDB" id="127805at2"/>
<feature type="domain" description="DUF1835" evidence="1">
    <location>
        <begin position="6"/>
        <end position="112"/>
    </location>
</feature>
<dbReference type="EMBL" id="VNIA01000002">
    <property type="protein sequence ID" value="TYP98745.1"/>
    <property type="molecule type" value="Genomic_DNA"/>
</dbReference>
<dbReference type="InterPro" id="IPR014973">
    <property type="entry name" value="DUF1835"/>
</dbReference>
<dbReference type="Pfam" id="PF08874">
    <property type="entry name" value="DUF1835"/>
    <property type="match status" value="1"/>
</dbReference>
<proteinExistence type="predicted"/>
<evidence type="ECO:0000259" key="1">
    <source>
        <dbReference type="Pfam" id="PF08874"/>
    </source>
</evidence>
<gene>
    <name evidence="2" type="ORF">C7447_10260</name>
</gene>
<accession>A0A5S5DSJ8</accession>
<reference evidence="2 3" key="1">
    <citation type="submission" date="2019-07" db="EMBL/GenBank/DDBJ databases">
        <title>Genomic Encyclopedia of Type Strains, Phase IV (KMG-IV): sequencing the most valuable type-strain genomes for metagenomic binning, comparative biology and taxonomic classification.</title>
        <authorList>
            <person name="Goeker M."/>
        </authorList>
    </citation>
    <scope>NUCLEOTIDE SEQUENCE [LARGE SCALE GENOMIC DNA]</scope>
    <source>
        <strain evidence="2 3">DSM 18961</strain>
    </source>
</reference>
<organism evidence="2 3">
    <name type="scientific">Tenacibaculum adriaticum</name>
    <dbReference type="NCBI Taxonomy" id="413713"/>
    <lineage>
        <taxon>Bacteria</taxon>
        <taxon>Pseudomonadati</taxon>
        <taxon>Bacteroidota</taxon>
        <taxon>Flavobacteriia</taxon>
        <taxon>Flavobacteriales</taxon>
        <taxon>Flavobacteriaceae</taxon>
        <taxon>Tenacibaculum</taxon>
    </lineage>
</organism>
<name>A0A5S5DSJ8_9FLAO</name>
<dbReference type="Proteomes" id="UP000323136">
    <property type="component" value="Unassembled WGS sequence"/>
</dbReference>
<dbReference type="RefSeq" id="WP_148869561.1">
    <property type="nucleotide sequence ID" value="NZ_VNIA01000002.1"/>
</dbReference>
<sequence>MSTSFLHITNGDSTTQILQKLQVEGEIITWREMLCEGKTITDVGSETFWKTRFEFLKTSYKVSKQKFINLTLKEYRNLCQQKQQDEIILWFDYDLFCQINMLAVISWLKHYRAGRKISLIQSGKTTKNSKLKGLSELTPDQLSKIYKNRVELTQDDIEYADYIWQLYCSDSPLRLETVHKFNPMSHFTYLEKAIKAHLLRFPSVENGLNVIENKILSISKENQFKNKEELVSSLLTNQGVYGFGDTQYYNKLDELKKLFTSFNPVKLSKVGRQVLHNQINYYGQIRSDFSYLGGTKKYSYLYINSDDKLLKISS</sequence>
<dbReference type="AlphaFoldDB" id="A0A5S5DSJ8"/>
<keyword evidence="3" id="KW-1185">Reference proteome</keyword>
<protein>
    <submittedName>
        <fullName evidence="2">Uncharacterized protein DUF1835</fullName>
    </submittedName>
</protein>
<evidence type="ECO:0000313" key="2">
    <source>
        <dbReference type="EMBL" id="TYP98745.1"/>
    </source>
</evidence>
<evidence type="ECO:0000313" key="3">
    <source>
        <dbReference type="Proteomes" id="UP000323136"/>
    </source>
</evidence>
<comment type="caution">
    <text evidence="2">The sequence shown here is derived from an EMBL/GenBank/DDBJ whole genome shotgun (WGS) entry which is preliminary data.</text>
</comment>